<sequence length="363" mass="38410">MTERPWDGALGAAAHLLAEWLPREPGGSGPAWRLETATGRTPHAEPWGPAPSLDEVAAAGGYPGAFGGRHPVAVEPLAFEEGQEHFPAQRASIGRPDDAAGQVVGLLARTLGEGAAQGRALPLLRFLAGEMTAFLNCDQLVRIQVAAEPGGPPLAGELHLLARGFRGETRRLSVAPAAAVPPEPGPRDAETRLRCVETLLSEFLWVNNNNTVDFHTVIEPHGLVLDLADPDAADAAFRAGWKGSRSWDLPAAADGPGGELERLRDDEFADVLAESERAVVEMALASMFLEEGEWDDDPEIPGDHLPAWLLRELVGIVTERVAGGAGMPLVYAAGLPFAWDLEGACLVLAGPERTAVIDIDDGC</sequence>
<keyword evidence="2" id="KW-1185">Reference proteome</keyword>
<dbReference type="RefSeq" id="WP_197013396.1">
    <property type="nucleotide sequence ID" value="NZ_BAABES010000001.1"/>
</dbReference>
<proteinExistence type="predicted"/>
<evidence type="ECO:0000313" key="2">
    <source>
        <dbReference type="Proteomes" id="UP000614047"/>
    </source>
</evidence>
<protein>
    <submittedName>
        <fullName evidence="1">Uncharacterized protein</fullName>
    </submittedName>
</protein>
<dbReference type="Proteomes" id="UP000614047">
    <property type="component" value="Unassembled WGS sequence"/>
</dbReference>
<evidence type="ECO:0000313" key="1">
    <source>
        <dbReference type="EMBL" id="MBG6091022.1"/>
    </source>
</evidence>
<gene>
    <name evidence="1" type="ORF">IW256_005135</name>
</gene>
<dbReference type="AlphaFoldDB" id="A0A931GL33"/>
<organism evidence="1 2">
    <name type="scientific">Actinomadura viridis</name>
    <dbReference type="NCBI Taxonomy" id="58110"/>
    <lineage>
        <taxon>Bacteria</taxon>
        <taxon>Bacillati</taxon>
        <taxon>Actinomycetota</taxon>
        <taxon>Actinomycetes</taxon>
        <taxon>Streptosporangiales</taxon>
        <taxon>Thermomonosporaceae</taxon>
        <taxon>Actinomadura</taxon>
    </lineage>
</organism>
<name>A0A931GL33_9ACTN</name>
<accession>A0A931GL33</accession>
<dbReference type="EMBL" id="JADOUA010000001">
    <property type="protein sequence ID" value="MBG6091022.1"/>
    <property type="molecule type" value="Genomic_DNA"/>
</dbReference>
<comment type="caution">
    <text evidence="1">The sequence shown here is derived from an EMBL/GenBank/DDBJ whole genome shotgun (WGS) entry which is preliminary data.</text>
</comment>
<reference evidence="1" key="1">
    <citation type="submission" date="2020-11" db="EMBL/GenBank/DDBJ databases">
        <title>Sequencing the genomes of 1000 actinobacteria strains.</title>
        <authorList>
            <person name="Klenk H.-P."/>
        </authorList>
    </citation>
    <scope>NUCLEOTIDE SEQUENCE</scope>
    <source>
        <strain evidence="1">DSM 43175</strain>
    </source>
</reference>